<feature type="chain" id="PRO_5047326030" description="Carboxylesterase type B domain-containing protein" evidence="3">
    <location>
        <begin position="28"/>
        <end position="151"/>
    </location>
</feature>
<dbReference type="Pfam" id="PF00135">
    <property type="entry name" value="COesterase"/>
    <property type="match status" value="1"/>
</dbReference>
<keyword evidence="6" id="KW-1185">Reference proteome</keyword>
<evidence type="ECO:0000256" key="2">
    <source>
        <dbReference type="ARBA" id="ARBA00022801"/>
    </source>
</evidence>
<dbReference type="PANTHER" id="PTHR43918:SF4">
    <property type="entry name" value="CARBOXYLIC ESTER HYDROLASE"/>
    <property type="match status" value="1"/>
</dbReference>
<dbReference type="InterPro" id="IPR002018">
    <property type="entry name" value="CarbesteraseB"/>
</dbReference>
<comment type="similarity">
    <text evidence="1">Belongs to the type-B carboxylesterase/lipase family.</text>
</comment>
<accession>A0ABQ6WDJ7</accession>
<evidence type="ECO:0000256" key="1">
    <source>
        <dbReference type="ARBA" id="ARBA00005964"/>
    </source>
</evidence>
<dbReference type="EMBL" id="ML735771">
    <property type="protein sequence ID" value="KAE8415210.1"/>
    <property type="molecule type" value="Genomic_DNA"/>
</dbReference>
<dbReference type="InterPro" id="IPR029058">
    <property type="entry name" value="AB_hydrolase_fold"/>
</dbReference>
<feature type="signal peptide" evidence="3">
    <location>
        <begin position="1"/>
        <end position="27"/>
    </location>
</feature>
<proteinExistence type="inferred from homology"/>
<dbReference type="InterPro" id="IPR050654">
    <property type="entry name" value="AChE-related_enzymes"/>
</dbReference>
<reference evidence="5 6" key="1">
    <citation type="submission" date="2019-04" db="EMBL/GenBank/DDBJ databases">
        <authorList>
            <consortium name="DOE Joint Genome Institute"/>
            <person name="Mondo S."/>
            <person name="Kjaerbolling I."/>
            <person name="Vesth T."/>
            <person name="Frisvad J.C."/>
            <person name="Nybo J.L."/>
            <person name="Theobald S."/>
            <person name="Kildgaard S."/>
            <person name="Isbrandt T."/>
            <person name="Kuo A."/>
            <person name="Sato A."/>
            <person name="Lyhne E.K."/>
            <person name="Kogle M.E."/>
            <person name="Wiebenga A."/>
            <person name="Kun R.S."/>
            <person name="Lubbers R.J."/>
            <person name="Makela M.R."/>
            <person name="Barry K."/>
            <person name="Chovatia M."/>
            <person name="Clum A."/>
            <person name="Daum C."/>
            <person name="Haridas S."/>
            <person name="He G."/>
            <person name="LaButti K."/>
            <person name="Lipzen A."/>
            <person name="Riley R."/>
            <person name="Salamov A."/>
            <person name="Simmons B.A."/>
            <person name="Magnuson J.K."/>
            <person name="Henrissat B."/>
            <person name="Mortensen U.H."/>
            <person name="Larsen T.O."/>
            <person name="Devries R.P."/>
            <person name="Grigoriev I.V."/>
            <person name="Machida M."/>
            <person name="Baker S.E."/>
            <person name="Andersen M.R."/>
            <person name="Cantor M.N."/>
            <person name="Hua S.X."/>
        </authorList>
    </citation>
    <scope>NUCLEOTIDE SEQUENCE [LARGE SCALE GENOMIC DNA]</scope>
    <source>
        <strain evidence="5 6">CBS 117616</strain>
    </source>
</reference>
<organism evidence="5 6">
    <name type="scientific">Aspergillus pseudocaelatus</name>
    <dbReference type="NCBI Taxonomy" id="1825620"/>
    <lineage>
        <taxon>Eukaryota</taxon>
        <taxon>Fungi</taxon>
        <taxon>Dikarya</taxon>
        <taxon>Ascomycota</taxon>
        <taxon>Pezizomycotina</taxon>
        <taxon>Eurotiomycetes</taxon>
        <taxon>Eurotiomycetidae</taxon>
        <taxon>Eurotiales</taxon>
        <taxon>Aspergillaceae</taxon>
        <taxon>Aspergillus</taxon>
        <taxon>Aspergillus subgen. Circumdati</taxon>
    </lineage>
</organism>
<name>A0ABQ6WDJ7_9EURO</name>
<feature type="domain" description="Carboxylesterase type B" evidence="4">
    <location>
        <begin position="54"/>
        <end position="115"/>
    </location>
</feature>
<keyword evidence="3" id="KW-0732">Signal</keyword>
<dbReference type="Proteomes" id="UP000325395">
    <property type="component" value="Unassembled WGS sequence"/>
</dbReference>
<evidence type="ECO:0000313" key="6">
    <source>
        <dbReference type="Proteomes" id="UP000325395"/>
    </source>
</evidence>
<dbReference type="Gene3D" id="3.40.50.1820">
    <property type="entry name" value="alpha/beta hydrolase"/>
    <property type="match status" value="1"/>
</dbReference>
<evidence type="ECO:0000259" key="4">
    <source>
        <dbReference type="Pfam" id="PF00135"/>
    </source>
</evidence>
<gene>
    <name evidence="5" type="ORF">BDV36DRAFT_226932</name>
</gene>
<keyword evidence="2" id="KW-0378">Hydrolase</keyword>
<dbReference type="SUPFAM" id="SSF53474">
    <property type="entry name" value="alpha/beta-Hydrolases"/>
    <property type="match status" value="1"/>
</dbReference>
<sequence>MSSLHGLFRLAVLPILALLLLQQKAFPLINSPQIQPYVSWLPVSLQNAILDNRPRITFPQGTVVGITVRDTLKHPVDTFRGIRYALPPIGDRRFRRAEPMGPSEDVIEATRFGPRYEAESFINLRHSINGTDVLVSNCYRSKATTETVRIA</sequence>
<evidence type="ECO:0000256" key="3">
    <source>
        <dbReference type="SAM" id="SignalP"/>
    </source>
</evidence>
<dbReference type="PANTHER" id="PTHR43918">
    <property type="entry name" value="ACETYLCHOLINESTERASE"/>
    <property type="match status" value="1"/>
</dbReference>
<protein>
    <recommendedName>
        <fullName evidence="4">Carboxylesterase type B domain-containing protein</fullName>
    </recommendedName>
</protein>
<evidence type="ECO:0000313" key="5">
    <source>
        <dbReference type="EMBL" id="KAE8415210.1"/>
    </source>
</evidence>